<sequence length="79" mass="8592">MDSGDVVGKDARSCSLPEITPSFLKQLCKTHEIFHEIEETSHTILRLALGSEAGSVVGAIREDGVADQVAGRFHFMEYG</sequence>
<comment type="caution">
    <text evidence="1">The sequence shown here is derived from an EMBL/GenBank/DDBJ whole genome shotgun (WGS) entry which is preliminary data.</text>
</comment>
<gene>
    <name evidence="1" type="ORF">BK660_03180</name>
</gene>
<evidence type="ECO:0000313" key="1">
    <source>
        <dbReference type="EMBL" id="RON24686.1"/>
    </source>
</evidence>
<proteinExistence type="predicted"/>
<protein>
    <submittedName>
        <fullName evidence="1">Uncharacterized protein</fullName>
    </submittedName>
</protein>
<organism evidence="1 2">
    <name type="scientific">Pseudomonas brassicacearum</name>
    <dbReference type="NCBI Taxonomy" id="930166"/>
    <lineage>
        <taxon>Bacteria</taxon>
        <taxon>Pseudomonadati</taxon>
        <taxon>Pseudomonadota</taxon>
        <taxon>Gammaproteobacteria</taxon>
        <taxon>Pseudomonadales</taxon>
        <taxon>Pseudomonadaceae</taxon>
        <taxon>Pseudomonas</taxon>
    </lineage>
</organism>
<dbReference type="EMBL" id="MOBK01000001">
    <property type="protein sequence ID" value="RON24686.1"/>
    <property type="molecule type" value="Genomic_DNA"/>
</dbReference>
<reference evidence="1 2" key="1">
    <citation type="submission" date="2016-10" db="EMBL/GenBank/DDBJ databases">
        <title>Comparative genome analysis of multiple Pseudomonas spp. focuses on biocontrol and plant growth promoting traits.</title>
        <authorList>
            <person name="Tao X.-Y."/>
            <person name="Taylor C.G."/>
        </authorList>
    </citation>
    <scope>NUCLEOTIDE SEQUENCE [LARGE SCALE GENOMIC DNA]</scope>
    <source>
        <strain evidence="1 2">38D7</strain>
    </source>
</reference>
<accession>A0A423IGX9</accession>
<dbReference type="Proteomes" id="UP000285636">
    <property type="component" value="Unassembled WGS sequence"/>
</dbReference>
<evidence type="ECO:0000313" key="2">
    <source>
        <dbReference type="Proteomes" id="UP000285636"/>
    </source>
</evidence>
<name>A0A423IGX9_9PSED</name>
<dbReference type="AlphaFoldDB" id="A0A423IGX9"/>